<dbReference type="EMBL" id="LN853964">
    <property type="protein sequence ID" value="CRY97198.1"/>
    <property type="molecule type" value="Genomic_DNA"/>
</dbReference>
<dbReference type="AlphaFoldDB" id="A0A0H5Q5N0"/>
<name>A0A0H5Q5N0_9ZZZZ</name>
<reference evidence="1" key="1">
    <citation type="submission" date="2015-06" db="EMBL/GenBank/DDBJ databases">
        <authorList>
            <person name="Joergensen T."/>
        </authorList>
    </citation>
    <scope>NUCLEOTIDE SEQUENCE</scope>
    <source>
        <strain evidence="1">RGFK1415</strain>
    </source>
</reference>
<evidence type="ECO:0000313" key="1">
    <source>
        <dbReference type="EMBL" id="CRY97198.1"/>
    </source>
</evidence>
<organism evidence="1">
    <name type="scientific">uncultured prokaryote</name>
    <dbReference type="NCBI Taxonomy" id="198431"/>
    <lineage>
        <taxon>unclassified sequences</taxon>
        <taxon>environmental samples</taxon>
    </lineage>
</organism>
<proteinExistence type="predicted"/>
<protein>
    <submittedName>
        <fullName evidence="1">Uncharacterized protein</fullName>
    </submittedName>
</protein>
<sequence>MPTLPHTSLTAAGSMPGGERWSCTLNFGNFAGSVQPSAAGLQSFANLATDWWEDMVGSADSFMSNIVTLQRVDARNVNGGLTTALASAAPATPVTGGGGASGASLPNQCSVVASLRTEEPGARGRGRIYLPTNKAVVDATGRLPAVSRTQLAAQVELLLNKLNNSAENVTDETGFRLCVVSGVGAGGNFPVTTMRVGDVVDTQRRRRDALVEAYDSRAVLPGTPG</sequence>
<reference evidence="1" key="2">
    <citation type="submission" date="2015-07" db="EMBL/GenBank/DDBJ databases">
        <title>Plasmids, circular viruses and viroids from rat gut.</title>
        <authorList>
            <person name="Jorgensen T.J."/>
            <person name="Hansen M.A."/>
            <person name="Xu Z."/>
            <person name="Tabak M.A."/>
            <person name="Sorensen S.J."/>
            <person name="Hansen L.H."/>
        </authorList>
    </citation>
    <scope>NUCLEOTIDE SEQUENCE</scope>
    <source>
        <strain evidence="1">RGFK1415</strain>
    </source>
</reference>
<accession>A0A0H5Q5N0</accession>